<keyword evidence="3" id="KW-0687">Ribonucleoprotein</keyword>
<evidence type="ECO:0000256" key="2">
    <source>
        <dbReference type="ARBA" id="ARBA00022980"/>
    </source>
</evidence>
<comment type="caution">
    <text evidence="4">The sequence shown here is derived from an EMBL/GenBank/DDBJ whole genome shotgun (WGS) entry which is preliminary data.</text>
</comment>
<dbReference type="SMART" id="SM01397">
    <property type="entry name" value="Ribosomal_S3Ae"/>
    <property type="match status" value="1"/>
</dbReference>
<evidence type="ECO:0000256" key="3">
    <source>
        <dbReference type="ARBA" id="ARBA00023274"/>
    </source>
</evidence>
<dbReference type="GO" id="GO:1990904">
    <property type="term" value="C:ribonucleoprotein complex"/>
    <property type="evidence" value="ECO:0007669"/>
    <property type="project" value="UniProtKB-KW"/>
</dbReference>
<dbReference type="GO" id="GO:0006412">
    <property type="term" value="P:translation"/>
    <property type="evidence" value="ECO:0007669"/>
    <property type="project" value="InterPro"/>
</dbReference>
<dbReference type="GO" id="GO:0005840">
    <property type="term" value="C:ribosome"/>
    <property type="evidence" value="ECO:0007669"/>
    <property type="project" value="UniProtKB-KW"/>
</dbReference>
<dbReference type="AlphaFoldDB" id="A0A5N3XY43"/>
<accession>A0A5N3XY43</accession>
<protein>
    <recommendedName>
        <fullName evidence="6">40S ribosomal protein S3a</fullName>
    </recommendedName>
</protein>
<reference evidence="4 5" key="1">
    <citation type="submission" date="2019-06" db="EMBL/GenBank/DDBJ databases">
        <title>Discovery of a novel chromosome fission-fusion reversal in muntjac.</title>
        <authorList>
            <person name="Mudd A.B."/>
            <person name="Bredeson J.V."/>
            <person name="Baum R."/>
            <person name="Hockemeyer D."/>
            <person name="Rokhsar D.S."/>
        </authorList>
    </citation>
    <scope>NUCLEOTIDE SEQUENCE [LARGE SCALE GENOMIC DNA]</scope>
    <source>
        <strain evidence="4">UCam_UCB_Mr</strain>
        <tissue evidence="4">Fibroblast cell line</tissue>
    </source>
</reference>
<evidence type="ECO:0000256" key="1">
    <source>
        <dbReference type="ARBA" id="ARBA00022490"/>
    </source>
</evidence>
<dbReference type="Pfam" id="PF01015">
    <property type="entry name" value="Ribosomal_S3Ae"/>
    <property type="match status" value="1"/>
</dbReference>
<dbReference type="Proteomes" id="UP000326062">
    <property type="component" value="Chromosome 4"/>
</dbReference>
<evidence type="ECO:0000313" key="5">
    <source>
        <dbReference type="Proteomes" id="UP000326062"/>
    </source>
</evidence>
<proteinExistence type="predicted"/>
<dbReference type="EMBL" id="VCEB01000004">
    <property type="protein sequence ID" value="KAB0378257.1"/>
    <property type="molecule type" value="Genomic_DNA"/>
</dbReference>
<keyword evidence="5" id="KW-1185">Reference proteome</keyword>
<dbReference type="PANTHER" id="PTHR11830">
    <property type="entry name" value="40S RIBOSOMAL PROTEIN S3A"/>
    <property type="match status" value="1"/>
</dbReference>
<gene>
    <name evidence="4" type="ORF">FD755_009835</name>
</gene>
<name>A0A5N3XY43_MUNRE</name>
<organism evidence="4 5">
    <name type="scientific">Muntiacus reevesi</name>
    <name type="common">Reeves' muntjac</name>
    <name type="synonym">Cervus reevesi</name>
    <dbReference type="NCBI Taxonomy" id="9886"/>
    <lineage>
        <taxon>Eukaryota</taxon>
        <taxon>Metazoa</taxon>
        <taxon>Chordata</taxon>
        <taxon>Craniata</taxon>
        <taxon>Vertebrata</taxon>
        <taxon>Euteleostomi</taxon>
        <taxon>Mammalia</taxon>
        <taxon>Eutheria</taxon>
        <taxon>Laurasiatheria</taxon>
        <taxon>Artiodactyla</taxon>
        <taxon>Ruminantia</taxon>
        <taxon>Pecora</taxon>
        <taxon>Cervidae</taxon>
        <taxon>Muntiacinae</taxon>
        <taxon>Muntiacus</taxon>
    </lineage>
</organism>
<evidence type="ECO:0008006" key="6">
    <source>
        <dbReference type="Google" id="ProtNLM"/>
    </source>
</evidence>
<keyword evidence="2" id="KW-0689">Ribosomal protein</keyword>
<sequence>MAVVKNKRLTKGGKKRAKKTVVDPVSKKDWYDMKASVSFNIRNIGKNLVTRTQGTKITSDGLRDCVFEMSLTNLQNDEVAFRKFKLIIENVQGKNCLTNFHGMDLIRNIFHGQKTWKPFYARHWQVRQIPKKTIKTMTREGQRNDLKEAVNKLIPDSTGKDFLNWENSWSYLVEGSSSGKATGDETGAKVK</sequence>
<dbReference type="InterPro" id="IPR001593">
    <property type="entry name" value="Ribosomal_eS1"/>
</dbReference>
<dbReference type="GO" id="GO:0003735">
    <property type="term" value="F:structural constituent of ribosome"/>
    <property type="evidence" value="ECO:0007669"/>
    <property type="project" value="InterPro"/>
</dbReference>
<evidence type="ECO:0000313" key="4">
    <source>
        <dbReference type="EMBL" id="KAB0378257.1"/>
    </source>
</evidence>
<keyword evidence="1" id="KW-0963">Cytoplasm</keyword>